<dbReference type="Gene3D" id="1.10.420.10">
    <property type="entry name" value="Peroxidase, domain 2"/>
    <property type="match status" value="1"/>
</dbReference>
<feature type="binding site" evidence="10">
    <location>
        <position position="127"/>
    </location>
    <ligand>
        <name>Ca(2+)</name>
        <dbReference type="ChEBI" id="CHEBI:29108"/>
        <label>1</label>
    </ligand>
</feature>
<name>A0A9W8Z2T3_9PEZI</name>
<evidence type="ECO:0000256" key="2">
    <source>
        <dbReference type="ARBA" id="ARBA00022559"/>
    </source>
</evidence>
<dbReference type="GO" id="GO:0042744">
    <property type="term" value="P:hydrogen peroxide catabolic process"/>
    <property type="evidence" value="ECO:0007669"/>
    <property type="project" value="TreeGrafter"/>
</dbReference>
<feature type="binding site" evidence="10">
    <location>
        <position position="139"/>
    </location>
    <ligand>
        <name>Ca(2+)</name>
        <dbReference type="ChEBI" id="CHEBI:29108"/>
        <label>1</label>
    </ligand>
</feature>
<evidence type="ECO:0000256" key="13">
    <source>
        <dbReference type="RuleBase" id="RU363051"/>
    </source>
</evidence>
<feature type="binding site" evidence="10">
    <location>
        <position position="143"/>
    </location>
    <ligand>
        <name>Ca(2+)</name>
        <dbReference type="ChEBI" id="CHEBI:29108"/>
        <label>1</label>
    </ligand>
</feature>
<proteinExistence type="inferred from homology"/>
<protein>
    <recommendedName>
        <fullName evidence="13">Peroxidase</fullName>
        <ecNumber evidence="13">1.11.1.-</ecNumber>
    </recommendedName>
</protein>
<dbReference type="PROSITE" id="PS00435">
    <property type="entry name" value="PEROXIDASE_1"/>
    <property type="match status" value="1"/>
</dbReference>
<dbReference type="GO" id="GO:0034599">
    <property type="term" value="P:cellular response to oxidative stress"/>
    <property type="evidence" value="ECO:0007669"/>
    <property type="project" value="InterPro"/>
</dbReference>
<dbReference type="PROSITE" id="PS00436">
    <property type="entry name" value="PEROXIDASE_2"/>
    <property type="match status" value="1"/>
</dbReference>
<feature type="binding site" evidence="10">
    <location>
        <position position="268"/>
    </location>
    <ligand>
        <name>Ca(2+)</name>
        <dbReference type="ChEBI" id="CHEBI:29108"/>
        <label>2</label>
    </ligand>
</feature>
<feature type="binding site" evidence="10">
    <location>
        <position position="251"/>
    </location>
    <ligand>
        <name>Ca(2+)</name>
        <dbReference type="ChEBI" id="CHEBI:29108"/>
        <label>2</label>
    </ligand>
</feature>
<keyword evidence="13" id="KW-0732">Signal</keyword>
<feature type="active site" description="Proton acceptor" evidence="9">
    <location>
        <position position="126"/>
    </location>
</feature>
<dbReference type="PROSITE" id="PS50873">
    <property type="entry name" value="PEROXIDASE_4"/>
    <property type="match status" value="1"/>
</dbReference>
<dbReference type="GO" id="GO:0020037">
    <property type="term" value="F:heme binding"/>
    <property type="evidence" value="ECO:0007669"/>
    <property type="project" value="UniProtKB-UniRule"/>
</dbReference>
<comment type="similarity">
    <text evidence="1 13">Belongs to the peroxidase family. Ligninase subfamily.</text>
</comment>
<gene>
    <name evidence="15" type="ORF">N0V93_002048</name>
</gene>
<dbReference type="PANTHER" id="PTHR31356:SF66">
    <property type="entry name" value="CATALASE-PEROXIDASE"/>
    <property type="match status" value="1"/>
</dbReference>
<feature type="binding site" evidence="10">
    <location>
        <position position="270"/>
    </location>
    <ligand>
        <name>Ca(2+)</name>
        <dbReference type="ChEBI" id="CHEBI:29108"/>
        <label>2</label>
    </ligand>
</feature>
<reference evidence="15" key="1">
    <citation type="submission" date="2022-10" db="EMBL/GenBank/DDBJ databases">
        <title>Tapping the CABI collections for fungal endophytes: first genome assemblies for Collariella, Neodidymelliopsis, Ascochyta clinopodiicola, Didymella pomorum, Didymosphaeria variabile, Neocosmospora piperis and Neocucurbitaria cava.</title>
        <authorList>
            <person name="Hill R."/>
        </authorList>
    </citation>
    <scope>NUCLEOTIDE SEQUENCE</scope>
    <source>
        <strain evidence="15">IMI 355082</strain>
    </source>
</reference>
<dbReference type="SUPFAM" id="SSF48113">
    <property type="entry name" value="Heme-dependent peroxidases"/>
    <property type="match status" value="1"/>
</dbReference>
<dbReference type="Gene3D" id="1.10.520.10">
    <property type="match status" value="1"/>
</dbReference>
<dbReference type="GO" id="GO:0004601">
    <property type="term" value="F:peroxidase activity"/>
    <property type="evidence" value="ECO:0007669"/>
    <property type="project" value="UniProtKB-KW"/>
</dbReference>
<evidence type="ECO:0000256" key="3">
    <source>
        <dbReference type="ARBA" id="ARBA00022617"/>
    </source>
</evidence>
<comment type="cofactor">
    <cofactor evidence="10">
        <name>heme b</name>
        <dbReference type="ChEBI" id="CHEBI:60344"/>
    </cofactor>
    <text evidence="10">Binds 1 heme b (iron(II)-protoporphyrin IX) group per subunit.</text>
</comment>
<dbReference type="OrthoDB" id="2113341at2759"/>
<dbReference type="InterPro" id="IPR001621">
    <property type="entry name" value="Ligninase"/>
</dbReference>
<accession>A0A9W8Z2T3</accession>
<evidence type="ECO:0000313" key="16">
    <source>
        <dbReference type="Proteomes" id="UP001140453"/>
    </source>
</evidence>
<evidence type="ECO:0000256" key="1">
    <source>
        <dbReference type="ARBA" id="ARBA00006089"/>
    </source>
</evidence>
<dbReference type="InterPro" id="IPR019794">
    <property type="entry name" value="Peroxidases_AS"/>
</dbReference>
<evidence type="ECO:0000256" key="7">
    <source>
        <dbReference type="ARBA" id="ARBA00023157"/>
    </source>
</evidence>
<evidence type="ECO:0000259" key="14">
    <source>
        <dbReference type="PROSITE" id="PS50873"/>
    </source>
</evidence>
<dbReference type="Pfam" id="PF00141">
    <property type="entry name" value="peroxidase"/>
    <property type="match status" value="1"/>
</dbReference>
<feature type="disulfide bond" evidence="12">
    <location>
        <begin position="113"/>
        <end position="195"/>
    </location>
</feature>
<keyword evidence="7 12" id="KW-1015">Disulfide bond</keyword>
<comment type="cofactor">
    <cofactor evidence="10 13">
        <name>Ca(2+)</name>
        <dbReference type="ChEBI" id="CHEBI:29108"/>
    </cofactor>
    <text evidence="10 13">Binds 2 calcium ions per subunit.</text>
</comment>
<evidence type="ECO:0000256" key="10">
    <source>
        <dbReference type="PIRSR" id="PIRSR601621-2"/>
    </source>
</evidence>
<keyword evidence="10 13" id="KW-0106">Calcium</keyword>
<dbReference type="PRINTS" id="PR00462">
    <property type="entry name" value="LIGNINASE"/>
</dbReference>
<dbReference type="PANTHER" id="PTHR31356">
    <property type="entry name" value="THYLAKOID LUMENAL 29 KDA PROTEIN, CHLOROPLASTIC-RELATED"/>
    <property type="match status" value="1"/>
</dbReference>
<dbReference type="AlphaFoldDB" id="A0A9W8Z2T3"/>
<evidence type="ECO:0000256" key="8">
    <source>
        <dbReference type="ARBA" id="ARBA00023180"/>
    </source>
</evidence>
<dbReference type="InterPro" id="IPR010255">
    <property type="entry name" value="Haem_peroxidase_sf"/>
</dbReference>
<evidence type="ECO:0000256" key="12">
    <source>
        <dbReference type="PIRSR" id="PIRSR601621-4"/>
    </source>
</evidence>
<feature type="signal peptide" evidence="13">
    <location>
        <begin position="1"/>
        <end position="18"/>
    </location>
</feature>
<keyword evidence="3 10" id="KW-0349">Heme</keyword>
<organism evidence="15 16">
    <name type="scientific">Gnomoniopsis smithogilvyi</name>
    <dbReference type="NCBI Taxonomy" id="1191159"/>
    <lineage>
        <taxon>Eukaryota</taxon>
        <taxon>Fungi</taxon>
        <taxon>Dikarya</taxon>
        <taxon>Ascomycota</taxon>
        <taxon>Pezizomycotina</taxon>
        <taxon>Sordariomycetes</taxon>
        <taxon>Sordariomycetidae</taxon>
        <taxon>Diaporthales</taxon>
        <taxon>Gnomoniaceae</taxon>
        <taxon>Gnomoniopsis</taxon>
    </lineage>
</organism>
<feature type="binding site" evidence="10">
    <location>
        <position position="275"/>
    </location>
    <ligand>
        <name>Ca(2+)</name>
        <dbReference type="ChEBI" id="CHEBI:29108"/>
        <label>2</label>
    </ligand>
</feature>
<feature type="binding site" evidence="10">
    <location>
        <position position="141"/>
    </location>
    <ligand>
        <name>Ca(2+)</name>
        <dbReference type="ChEBI" id="CHEBI:29108"/>
        <label>1</label>
    </ligand>
</feature>
<dbReference type="InterPro" id="IPR002016">
    <property type="entry name" value="Haem_peroxidase"/>
</dbReference>
<dbReference type="PRINTS" id="PR00458">
    <property type="entry name" value="PEROXIDASE"/>
</dbReference>
<keyword evidence="16" id="KW-1185">Reference proteome</keyword>
<keyword evidence="4 10" id="KW-0479">Metal-binding</keyword>
<dbReference type="Proteomes" id="UP001140453">
    <property type="component" value="Unassembled WGS sequence"/>
</dbReference>
<dbReference type="GO" id="GO:0000302">
    <property type="term" value="P:response to reactive oxygen species"/>
    <property type="evidence" value="ECO:0007669"/>
    <property type="project" value="TreeGrafter"/>
</dbReference>
<evidence type="ECO:0000256" key="5">
    <source>
        <dbReference type="ARBA" id="ARBA00023002"/>
    </source>
</evidence>
<feature type="binding site" description="axial binding residue" evidence="10">
    <location>
        <position position="250"/>
    </location>
    <ligand>
        <name>heme b</name>
        <dbReference type="ChEBI" id="CHEBI:60344"/>
    </ligand>
    <ligandPart>
        <name>Fe</name>
        <dbReference type="ChEBI" id="CHEBI:18248"/>
    </ligandPart>
</feature>
<evidence type="ECO:0000256" key="9">
    <source>
        <dbReference type="PIRSR" id="PIRSR601621-1"/>
    </source>
</evidence>
<dbReference type="InterPro" id="IPR019793">
    <property type="entry name" value="Peroxidases_heam-ligand_BS"/>
</dbReference>
<feature type="chain" id="PRO_5041017044" description="Peroxidase" evidence="13">
    <location>
        <begin position="19"/>
        <end position="354"/>
    </location>
</feature>
<evidence type="ECO:0000256" key="6">
    <source>
        <dbReference type="ARBA" id="ARBA00023004"/>
    </source>
</evidence>
<keyword evidence="2 13" id="KW-0575">Peroxidase</keyword>
<evidence type="ECO:0000256" key="11">
    <source>
        <dbReference type="PIRSR" id="PIRSR601621-3"/>
    </source>
</evidence>
<feature type="disulfide bond" evidence="12">
    <location>
        <begin position="91"/>
        <end position="345"/>
    </location>
</feature>
<feature type="domain" description="Plant heme peroxidase family profile" evidence="14">
    <location>
        <begin position="115"/>
        <end position="252"/>
    </location>
</feature>
<keyword evidence="6 10" id="KW-0408">Iron</keyword>
<evidence type="ECO:0000256" key="4">
    <source>
        <dbReference type="ARBA" id="ARBA00022723"/>
    </source>
</evidence>
<sequence length="354" mass="37215">MTNILLVLLSAVAIQAHGFTNRALLELQRVSARSTPSTTLLGDLATSNANLTSTGSEIASILTGKISAIANPTSYNPPGTQDSPACAADICCIWHYLTTSLHAAFLAPGGGICNSLARGAIRLGFHDAATWNISLPNGGADGSIVLNPAEASRHDNRGLETIIAQTAKWYEQWKTYGIGMADLIQLSAITAVASCPGGPSIKAFVGREDSAVLPPEGLIPSPHAEAKVNIQLFEAKTLSASDLVALLGAHTVSQQFFVDPARAGDAQDTTDGVWDTTFYGETASPVTPPDVFKFFSDVSLSHYPETNGTWQSFGASLELWNAAFASAYFRMSLLGLKNLNGLTDCSKAMPSLAV</sequence>
<dbReference type="EC" id="1.11.1.-" evidence="13"/>
<evidence type="ECO:0000313" key="15">
    <source>
        <dbReference type="EMBL" id="KAJ4397811.1"/>
    </source>
</evidence>
<feature type="site" description="Transition state stabilizer" evidence="11">
    <location>
        <position position="122"/>
    </location>
</feature>
<dbReference type="EMBL" id="JAPEVB010000001">
    <property type="protein sequence ID" value="KAJ4397811.1"/>
    <property type="molecule type" value="Genomic_DNA"/>
</dbReference>
<keyword evidence="8" id="KW-0325">Glycoprotein</keyword>
<keyword evidence="5 13" id="KW-0560">Oxidoreductase</keyword>
<dbReference type="GO" id="GO:0046872">
    <property type="term" value="F:metal ion binding"/>
    <property type="evidence" value="ECO:0007669"/>
    <property type="project" value="UniProtKB-UniRule"/>
</dbReference>
<comment type="caution">
    <text evidence="15">The sequence shown here is derived from an EMBL/GenBank/DDBJ whole genome shotgun (WGS) entry which is preliminary data.</text>
</comment>
<dbReference type="InterPro" id="IPR044831">
    <property type="entry name" value="Ccp1-like"/>
</dbReference>